<dbReference type="AlphaFoldDB" id="A0A395LN33"/>
<dbReference type="Proteomes" id="UP000254101">
    <property type="component" value="Unassembled WGS sequence"/>
</dbReference>
<dbReference type="PANTHER" id="PTHR31630:SF6">
    <property type="entry name" value="PHYTANOYL-COA DIOXYGENASE-RELATED"/>
    <property type="match status" value="1"/>
</dbReference>
<protein>
    <submittedName>
        <fullName evidence="1">Phytanoyl-CoA dioxygenase</fullName>
    </submittedName>
</protein>
<sequence>MIGKLLLDTLGLGNQEVYRFLHQPEAPSFEAFCEWILATAGPPDPALLARYHAWLYDLPVEGDANAALLEVAALPPVLDEAALRFWDEHGYVVVPGVISPEEVAAARQLVWESLGATPEDPQSWNAAKTDGIMISVYRHPAIEAARKSARVRKAFAQLWGSENLWCTIDRIGFNPPETPERPFAGSDLHWDVSLAWPIPFGTQAVLYLTDTSEDQGAFRCVPGFHKRIHAWLDGIGAGDPRAVDLSAEEKRVAAKAGDLIIWRQDLPHGASPNRSDRPRLVQYLNYYSPDMPIRSRWR</sequence>
<reference evidence="1 2" key="1">
    <citation type="submission" date="2018-07" db="EMBL/GenBank/DDBJ databases">
        <title>Erythrobacter nanhaiensis sp. nov., a novel member of the genus Erythrobacter isolated from the South China Sea.</title>
        <authorList>
            <person name="Chen X."/>
            <person name="Liu J."/>
        </authorList>
    </citation>
    <scope>NUCLEOTIDE SEQUENCE [LARGE SCALE GENOMIC DNA]</scope>
    <source>
        <strain evidence="1 2">S-5</strain>
    </source>
</reference>
<name>A0A395LN33_9SPHN</name>
<dbReference type="GO" id="GO:0016706">
    <property type="term" value="F:2-oxoglutarate-dependent dioxygenase activity"/>
    <property type="evidence" value="ECO:0007669"/>
    <property type="project" value="UniProtKB-ARBA"/>
</dbReference>
<comment type="caution">
    <text evidence="1">The sequence shown here is derived from an EMBL/GenBank/DDBJ whole genome shotgun (WGS) entry which is preliminary data.</text>
</comment>
<dbReference type="Pfam" id="PF05721">
    <property type="entry name" value="PhyH"/>
    <property type="match status" value="1"/>
</dbReference>
<organism evidence="1 2">
    <name type="scientific">Alteriqipengyuania lutimaris</name>
    <dbReference type="NCBI Taxonomy" id="1538146"/>
    <lineage>
        <taxon>Bacteria</taxon>
        <taxon>Pseudomonadati</taxon>
        <taxon>Pseudomonadota</taxon>
        <taxon>Alphaproteobacteria</taxon>
        <taxon>Sphingomonadales</taxon>
        <taxon>Erythrobacteraceae</taxon>
        <taxon>Alteriqipengyuania</taxon>
    </lineage>
</organism>
<keyword evidence="1" id="KW-0223">Dioxygenase</keyword>
<accession>A0A395LN33</accession>
<keyword evidence="2" id="KW-1185">Reference proteome</keyword>
<dbReference type="SUPFAM" id="SSF51197">
    <property type="entry name" value="Clavaminate synthase-like"/>
    <property type="match status" value="1"/>
</dbReference>
<gene>
    <name evidence="1" type="ORF">DL238_00715</name>
</gene>
<keyword evidence="1" id="KW-0560">Oxidoreductase</keyword>
<proteinExistence type="predicted"/>
<dbReference type="OrthoDB" id="1157001at2"/>
<dbReference type="Gene3D" id="2.60.120.620">
    <property type="entry name" value="q2cbj1_9rhob like domain"/>
    <property type="match status" value="1"/>
</dbReference>
<dbReference type="InterPro" id="IPR008775">
    <property type="entry name" value="Phytyl_CoA_dOase-like"/>
</dbReference>
<dbReference type="EMBL" id="QRBB01000001">
    <property type="protein sequence ID" value="RDS78466.1"/>
    <property type="molecule type" value="Genomic_DNA"/>
</dbReference>
<dbReference type="PANTHER" id="PTHR31630">
    <property type="entry name" value="PHYTANOYL-COA DIOXYGENASE-RELATED-RELATED"/>
    <property type="match status" value="1"/>
</dbReference>
<evidence type="ECO:0000313" key="2">
    <source>
        <dbReference type="Proteomes" id="UP000254101"/>
    </source>
</evidence>
<evidence type="ECO:0000313" key="1">
    <source>
        <dbReference type="EMBL" id="RDS78466.1"/>
    </source>
</evidence>